<gene>
    <name evidence="2" type="ORF">METZ01_LOCUS275819</name>
</gene>
<dbReference type="Gene3D" id="3.40.350.10">
    <property type="entry name" value="Creatinase/prolidase N-terminal domain"/>
    <property type="match status" value="1"/>
</dbReference>
<dbReference type="InterPro" id="IPR036005">
    <property type="entry name" value="Creatinase/aminopeptidase-like"/>
</dbReference>
<proteinExistence type="predicted"/>
<sequence length="352" mass="38294">TEPEIRYFTGFQTQFFESPTRPWFVLVPLSGKPIAVIPGLGLAGMRATWIDDVRTWQSPCPEDDGITLLADTLNGLPARFGQLGLALGQESVLRMPVRDSQILAERIALSPVDCAKLLLKQRFVKSQAEVAKIRAVCQLTSAEFEALPQYTSLGESERQIGRRMRINLLARGADSTPFLVAGSGPGGYDNIIMGPTDRQLGEGDVLIIDTGTTFDGYFCDFDRNFAFGHIADDTRKAHATVYRATDAGFAAARPGATMADVWRAMWEVLENGGALGNSVGRMGHGLGMQLTEWPSVKEDDLTVLTAGAVITLEPGMEFAPDRQLVHEENIVITEDGAEYLTCRAPAEMPVVS</sequence>
<dbReference type="CDD" id="cd01066">
    <property type="entry name" value="APP_MetAP"/>
    <property type="match status" value="1"/>
</dbReference>
<dbReference type="PANTHER" id="PTHR46112">
    <property type="entry name" value="AMINOPEPTIDASE"/>
    <property type="match status" value="1"/>
</dbReference>
<feature type="domain" description="Peptidase M24" evidence="1">
    <location>
        <begin position="132"/>
        <end position="334"/>
    </location>
</feature>
<dbReference type="InterPro" id="IPR000994">
    <property type="entry name" value="Pept_M24"/>
</dbReference>
<dbReference type="EMBL" id="UINC01080226">
    <property type="protein sequence ID" value="SVC22965.1"/>
    <property type="molecule type" value="Genomic_DNA"/>
</dbReference>
<reference evidence="2" key="1">
    <citation type="submission" date="2018-05" db="EMBL/GenBank/DDBJ databases">
        <authorList>
            <person name="Lanie J.A."/>
            <person name="Ng W.-L."/>
            <person name="Kazmierczak K.M."/>
            <person name="Andrzejewski T.M."/>
            <person name="Davidsen T.M."/>
            <person name="Wayne K.J."/>
            <person name="Tettelin H."/>
            <person name="Glass J.I."/>
            <person name="Rusch D."/>
            <person name="Podicherti R."/>
            <person name="Tsui H.-C.T."/>
            <person name="Winkler M.E."/>
        </authorList>
    </citation>
    <scope>NUCLEOTIDE SEQUENCE</scope>
</reference>
<name>A0A382KH99_9ZZZZ</name>
<feature type="non-terminal residue" evidence="2">
    <location>
        <position position="1"/>
    </location>
</feature>
<dbReference type="Pfam" id="PF00557">
    <property type="entry name" value="Peptidase_M24"/>
    <property type="match status" value="1"/>
</dbReference>
<dbReference type="InterPro" id="IPR029149">
    <property type="entry name" value="Creatin/AminoP/Spt16_N"/>
</dbReference>
<dbReference type="Gene3D" id="3.90.230.10">
    <property type="entry name" value="Creatinase/methionine aminopeptidase superfamily"/>
    <property type="match status" value="1"/>
</dbReference>
<evidence type="ECO:0000313" key="2">
    <source>
        <dbReference type="EMBL" id="SVC22965.1"/>
    </source>
</evidence>
<dbReference type="SUPFAM" id="SSF53092">
    <property type="entry name" value="Creatinase/prolidase N-terminal domain"/>
    <property type="match status" value="1"/>
</dbReference>
<dbReference type="SUPFAM" id="SSF55920">
    <property type="entry name" value="Creatinase/aminopeptidase"/>
    <property type="match status" value="1"/>
</dbReference>
<organism evidence="2">
    <name type="scientific">marine metagenome</name>
    <dbReference type="NCBI Taxonomy" id="408172"/>
    <lineage>
        <taxon>unclassified sequences</taxon>
        <taxon>metagenomes</taxon>
        <taxon>ecological metagenomes</taxon>
    </lineage>
</organism>
<protein>
    <recommendedName>
        <fullName evidence="1">Peptidase M24 domain-containing protein</fullName>
    </recommendedName>
</protein>
<dbReference type="InterPro" id="IPR050659">
    <property type="entry name" value="Peptidase_M24B"/>
</dbReference>
<evidence type="ECO:0000259" key="1">
    <source>
        <dbReference type="Pfam" id="PF00557"/>
    </source>
</evidence>
<dbReference type="PANTHER" id="PTHR46112:SF2">
    <property type="entry name" value="XAA-PRO AMINOPEPTIDASE P-RELATED"/>
    <property type="match status" value="1"/>
</dbReference>
<dbReference type="AlphaFoldDB" id="A0A382KH99"/>
<accession>A0A382KH99</accession>